<keyword evidence="1" id="KW-0472">Membrane</keyword>
<dbReference type="PANTHER" id="PTHR43762">
    <property type="entry name" value="L-GULONOLACTONE OXIDASE"/>
    <property type="match status" value="1"/>
</dbReference>
<dbReference type="SUPFAM" id="SSF56176">
    <property type="entry name" value="FAD-binding/transporter-associated domain-like"/>
    <property type="match status" value="1"/>
</dbReference>
<protein>
    <submittedName>
        <fullName evidence="2">Predicted protein</fullName>
    </submittedName>
</protein>
<proteinExistence type="evidence at transcript level"/>
<dbReference type="InterPro" id="IPR010031">
    <property type="entry name" value="FAD_lactone_oxidase-like"/>
</dbReference>
<reference evidence="2" key="1">
    <citation type="journal article" date="2011" name="Plant Physiol.">
        <title>Comprehensive sequence analysis of 24,783 barley full-length cDNAs derived from 12 clone libraries.</title>
        <authorList>
            <person name="Matsumoto T."/>
            <person name="Tanaka T."/>
            <person name="Sakai H."/>
            <person name="Amano N."/>
            <person name="Kanamori H."/>
            <person name="Kurita K."/>
            <person name="Kikuta A."/>
            <person name="Kamiya K."/>
            <person name="Yamamoto M."/>
            <person name="Ikawa H."/>
            <person name="Fujii N."/>
            <person name="Hori K."/>
            <person name="Itoh T."/>
            <person name="Sato K."/>
        </authorList>
    </citation>
    <scope>NUCLEOTIDE SEQUENCE</scope>
    <source>
        <tissue evidence="2">Shoot and root</tissue>
    </source>
</reference>
<feature type="transmembrane region" description="Helical" evidence="1">
    <location>
        <begin position="68"/>
        <end position="87"/>
    </location>
</feature>
<name>F2DY52_HORVV</name>
<dbReference type="EMBL" id="AK368820">
    <property type="protein sequence ID" value="BAK00024.1"/>
    <property type="molecule type" value="mRNA"/>
</dbReference>
<evidence type="ECO:0000256" key="1">
    <source>
        <dbReference type="SAM" id="Phobius"/>
    </source>
</evidence>
<dbReference type="PANTHER" id="PTHR43762:SF1">
    <property type="entry name" value="D-ARABINONO-1,4-LACTONE OXIDASE"/>
    <property type="match status" value="1"/>
</dbReference>
<dbReference type="AlphaFoldDB" id="F2DY52"/>
<evidence type="ECO:0000313" key="2">
    <source>
        <dbReference type="EMBL" id="BAK00024.1"/>
    </source>
</evidence>
<keyword evidence="1" id="KW-0812">Transmembrane</keyword>
<dbReference type="InterPro" id="IPR016169">
    <property type="entry name" value="FAD-bd_PCMH_sub2"/>
</dbReference>
<dbReference type="GO" id="GO:0050660">
    <property type="term" value="F:flavin adenine dinucleotide binding"/>
    <property type="evidence" value="ECO:0007669"/>
    <property type="project" value="InterPro"/>
</dbReference>
<dbReference type="InterPro" id="IPR036318">
    <property type="entry name" value="FAD-bd_PCMH-like_sf"/>
</dbReference>
<organism evidence="2">
    <name type="scientific">Hordeum vulgare subsp. vulgare</name>
    <name type="common">Domesticated barley</name>
    <dbReference type="NCBI Taxonomy" id="112509"/>
    <lineage>
        <taxon>Eukaryota</taxon>
        <taxon>Viridiplantae</taxon>
        <taxon>Streptophyta</taxon>
        <taxon>Embryophyta</taxon>
        <taxon>Tracheophyta</taxon>
        <taxon>Spermatophyta</taxon>
        <taxon>Magnoliopsida</taxon>
        <taxon>Liliopsida</taxon>
        <taxon>Poales</taxon>
        <taxon>Poaceae</taxon>
        <taxon>BOP clade</taxon>
        <taxon>Pooideae</taxon>
        <taxon>Triticodae</taxon>
        <taxon>Triticeae</taxon>
        <taxon>Hordeinae</taxon>
        <taxon>Hordeum</taxon>
    </lineage>
</organism>
<keyword evidence="1" id="KW-1133">Transmembrane helix</keyword>
<dbReference type="GO" id="GO:0016899">
    <property type="term" value="F:oxidoreductase activity, acting on the CH-OH group of donors, oxygen as acceptor"/>
    <property type="evidence" value="ECO:0007669"/>
    <property type="project" value="InterPro"/>
</dbReference>
<dbReference type="Gene3D" id="3.30.465.10">
    <property type="match status" value="1"/>
</dbReference>
<sequence length="182" mass="21327">MRLWCIKNGYQYKSNVIMVEVNVCGAIGTCSHGAGINTQTLSDYIYEIEFIDHKGVRHTISKRTEPELILSAASNLGLLGIVIYVTLEMETLDIIEFQPRNTYKDFTVPWPKNYPNAEARKNRPEYIKWLQKHGKNTNDLDWENNFRLFKEAIHKTYCEWFYFPVEGVHVFENCFNTYGKKT</sequence>
<accession>F2DY52</accession>